<name>X1Q9P7_9ZZZZ</name>
<dbReference type="InterPro" id="IPR041616">
    <property type="entry name" value="PheRS_beta_core"/>
</dbReference>
<dbReference type="Pfam" id="PF17759">
    <property type="entry name" value="tRNA_synthFbeta"/>
    <property type="match status" value="1"/>
</dbReference>
<dbReference type="SUPFAM" id="SSF55681">
    <property type="entry name" value="Class II aaRS and biotin synthetases"/>
    <property type="match status" value="1"/>
</dbReference>
<evidence type="ECO:0000259" key="1">
    <source>
        <dbReference type="Pfam" id="PF17759"/>
    </source>
</evidence>
<dbReference type="Gene3D" id="3.30.930.10">
    <property type="entry name" value="Bira Bifunctional Protein, Domain 2"/>
    <property type="match status" value="1"/>
</dbReference>
<evidence type="ECO:0000313" key="2">
    <source>
        <dbReference type="EMBL" id="GAI39974.1"/>
    </source>
</evidence>
<proteinExistence type="predicted"/>
<organism evidence="2">
    <name type="scientific">marine sediment metagenome</name>
    <dbReference type="NCBI Taxonomy" id="412755"/>
    <lineage>
        <taxon>unclassified sequences</taxon>
        <taxon>metagenomes</taxon>
        <taxon>ecological metagenomes</taxon>
    </lineage>
</organism>
<reference evidence="2" key="1">
    <citation type="journal article" date="2014" name="Front. Microbiol.">
        <title>High frequency of phylogenetically diverse reductive dehalogenase-homologous genes in deep subseafloor sedimentary metagenomes.</title>
        <authorList>
            <person name="Kawai M."/>
            <person name="Futagami T."/>
            <person name="Toyoda A."/>
            <person name="Takaki Y."/>
            <person name="Nishi S."/>
            <person name="Hori S."/>
            <person name="Arai W."/>
            <person name="Tsubouchi T."/>
            <person name="Morono Y."/>
            <person name="Uchiyama I."/>
            <person name="Ito T."/>
            <person name="Fujiyama A."/>
            <person name="Inagaki F."/>
            <person name="Takami H."/>
        </authorList>
    </citation>
    <scope>NUCLEOTIDE SEQUENCE</scope>
    <source>
        <strain evidence="2">Expedition CK06-06</strain>
    </source>
</reference>
<feature type="domain" description="Phenylalanyl tRNA synthetase beta chain core" evidence="1">
    <location>
        <begin position="6"/>
        <end position="98"/>
    </location>
</feature>
<accession>X1Q9P7</accession>
<protein>
    <recommendedName>
        <fullName evidence="1">Phenylalanyl tRNA synthetase beta chain core domain-containing protein</fullName>
    </recommendedName>
</protein>
<sequence length="123" mass="13775">MGLAPREIIKIANPLTEKQNVMRPSLIPGLLNNLIHNLNQGNSVVKVFELGRVFSPRREQTALGAFLTGEGDIYDLKGILEALCEELAIPSPRFGSAQLSFSLLSYLSRRRGEADRFRITHNW</sequence>
<dbReference type="AlphaFoldDB" id="X1Q9P7"/>
<dbReference type="InterPro" id="IPR045864">
    <property type="entry name" value="aa-tRNA-synth_II/BPL/LPL"/>
</dbReference>
<dbReference type="EMBL" id="BARV01023719">
    <property type="protein sequence ID" value="GAI39974.1"/>
    <property type="molecule type" value="Genomic_DNA"/>
</dbReference>
<gene>
    <name evidence="2" type="ORF">S06H3_38861</name>
</gene>
<comment type="caution">
    <text evidence="2">The sequence shown here is derived from an EMBL/GenBank/DDBJ whole genome shotgun (WGS) entry which is preliminary data.</text>
</comment>